<dbReference type="CDD" id="cd01878">
    <property type="entry name" value="HflX"/>
    <property type="match status" value="1"/>
</dbReference>
<organism evidence="12 13">
    <name type="scientific">Stappia taiwanensis</name>
    <dbReference type="NCBI Taxonomy" id="992267"/>
    <lineage>
        <taxon>Bacteria</taxon>
        <taxon>Pseudomonadati</taxon>
        <taxon>Pseudomonadota</taxon>
        <taxon>Alphaproteobacteria</taxon>
        <taxon>Hyphomicrobiales</taxon>
        <taxon>Stappiaceae</taxon>
        <taxon>Stappia</taxon>
    </lineage>
</organism>
<evidence type="ECO:0000256" key="4">
    <source>
        <dbReference type="ARBA" id="ARBA00022842"/>
    </source>
</evidence>
<dbReference type="NCBIfam" id="TIGR03156">
    <property type="entry name" value="GTP_HflX"/>
    <property type="match status" value="1"/>
</dbReference>
<evidence type="ECO:0000259" key="11">
    <source>
        <dbReference type="PROSITE" id="PS51705"/>
    </source>
</evidence>
<dbReference type="GO" id="GO:0043022">
    <property type="term" value="F:ribosome binding"/>
    <property type="evidence" value="ECO:0007669"/>
    <property type="project" value="TreeGrafter"/>
</dbReference>
<evidence type="ECO:0000256" key="7">
    <source>
        <dbReference type="PIRSR" id="PIRSR006809-1"/>
    </source>
</evidence>
<feature type="binding site" evidence="8">
    <location>
        <position position="245"/>
    </location>
    <ligand>
        <name>Mg(2+)</name>
        <dbReference type="ChEBI" id="CHEBI:18420"/>
    </ligand>
</feature>
<dbReference type="AlphaFoldDB" id="A0A838XTW3"/>
<dbReference type="InterPro" id="IPR006073">
    <property type="entry name" value="GTP-bd"/>
</dbReference>
<dbReference type="GO" id="GO:0046872">
    <property type="term" value="F:metal ion binding"/>
    <property type="evidence" value="ECO:0007669"/>
    <property type="project" value="UniProtKB-KW"/>
</dbReference>
<dbReference type="Pfam" id="PF19275">
    <property type="entry name" value="HflX_C"/>
    <property type="match status" value="1"/>
</dbReference>
<evidence type="ECO:0000256" key="6">
    <source>
        <dbReference type="HAMAP-Rule" id="MF_00900"/>
    </source>
</evidence>
<feature type="region of interest" description="Disordered" evidence="10">
    <location>
        <begin position="462"/>
        <end position="494"/>
    </location>
</feature>
<feature type="binding site" evidence="7">
    <location>
        <begin position="263"/>
        <end position="267"/>
    </location>
    <ligand>
        <name>GTP</name>
        <dbReference type="ChEBI" id="CHEBI:37565"/>
    </ligand>
</feature>
<dbReference type="InterPro" id="IPR025121">
    <property type="entry name" value="GTPase_HflX_N"/>
</dbReference>
<evidence type="ECO:0000313" key="12">
    <source>
        <dbReference type="EMBL" id="MBA4613177.1"/>
    </source>
</evidence>
<evidence type="ECO:0000256" key="8">
    <source>
        <dbReference type="PIRSR" id="PIRSR006809-2"/>
    </source>
</evidence>
<keyword evidence="5 6" id="KW-0342">GTP-binding</keyword>
<comment type="function">
    <text evidence="6">GTPase that associates with the 50S ribosomal subunit and may have a role during protein synthesis or ribosome biogenesis.</text>
</comment>
<dbReference type="InterPro" id="IPR045498">
    <property type="entry name" value="HflX_C"/>
</dbReference>
<reference evidence="12 13" key="1">
    <citation type="submission" date="2020-07" db="EMBL/GenBank/DDBJ databases">
        <authorList>
            <person name="Li M."/>
        </authorList>
    </citation>
    <scope>NUCLEOTIDE SEQUENCE [LARGE SCALE GENOMIC DNA]</scope>
    <source>
        <strain evidence="12 13">DSM 23284</strain>
    </source>
</reference>
<protein>
    <recommendedName>
        <fullName evidence="6">GTPase HflX</fullName>
    </recommendedName>
    <alternativeName>
        <fullName evidence="6">GTP-binding protein HflX</fullName>
    </alternativeName>
</protein>
<feature type="binding site" evidence="7">
    <location>
        <begin position="238"/>
        <end position="245"/>
    </location>
    <ligand>
        <name>GTP</name>
        <dbReference type="ChEBI" id="CHEBI:37565"/>
    </ligand>
</feature>
<dbReference type="GO" id="GO:0003924">
    <property type="term" value="F:GTPase activity"/>
    <property type="evidence" value="ECO:0007669"/>
    <property type="project" value="UniProtKB-UniRule"/>
</dbReference>
<feature type="binding site" evidence="8">
    <location>
        <position position="265"/>
    </location>
    <ligand>
        <name>Mg(2+)</name>
        <dbReference type="ChEBI" id="CHEBI:18420"/>
    </ligand>
</feature>
<dbReference type="InterPro" id="IPR027417">
    <property type="entry name" value="P-loop_NTPase"/>
</dbReference>
<evidence type="ECO:0000256" key="1">
    <source>
        <dbReference type="ARBA" id="ARBA00022490"/>
    </source>
</evidence>
<dbReference type="Pfam" id="PF01926">
    <property type="entry name" value="MMR_HSR1"/>
    <property type="match status" value="1"/>
</dbReference>
<dbReference type="Pfam" id="PF13167">
    <property type="entry name" value="GTP-bdg_N"/>
    <property type="match status" value="1"/>
</dbReference>
<dbReference type="Proteomes" id="UP000559404">
    <property type="component" value="Unassembled WGS sequence"/>
</dbReference>
<dbReference type="Pfam" id="PF16360">
    <property type="entry name" value="GTP-bdg_M"/>
    <property type="match status" value="1"/>
</dbReference>
<dbReference type="EMBL" id="JACEON010000016">
    <property type="protein sequence ID" value="MBA4613177.1"/>
    <property type="molecule type" value="Genomic_DNA"/>
</dbReference>
<dbReference type="GO" id="GO:0005737">
    <property type="term" value="C:cytoplasm"/>
    <property type="evidence" value="ECO:0007669"/>
    <property type="project" value="UniProtKB-SubCell"/>
</dbReference>
<dbReference type="InterPro" id="IPR042108">
    <property type="entry name" value="GTPase_HflX_N_sf"/>
</dbReference>
<keyword evidence="3 6" id="KW-0547">Nucleotide-binding</keyword>
<dbReference type="PANTHER" id="PTHR10229">
    <property type="entry name" value="GTP-BINDING PROTEIN HFLX"/>
    <property type="match status" value="1"/>
</dbReference>
<keyword evidence="9" id="KW-0175">Coiled coil</keyword>
<dbReference type="InterPro" id="IPR030394">
    <property type="entry name" value="G_HFLX_dom"/>
</dbReference>
<dbReference type="PANTHER" id="PTHR10229:SF0">
    <property type="entry name" value="GTP-BINDING PROTEIN 6-RELATED"/>
    <property type="match status" value="1"/>
</dbReference>
<dbReference type="PIRSF" id="PIRSF006809">
    <property type="entry name" value="GTP-binding_hflX_prd"/>
    <property type="match status" value="1"/>
</dbReference>
<comment type="cofactor">
    <cofactor evidence="8">
        <name>Mg(2+)</name>
        <dbReference type="ChEBI" id="CHEBI:18420"/>
    </cofactor>
</comment>
<evidence type="ECO:0000256" key="3">
    <source>
        <dbReference type="ARBA" id="ARBA00022741"/>
    </source>
</evidence>
<comment type="subcellular location">
    <subcellularLocation>
        <location evidence="6">Cytoplasm</location>
    </subcellularLocation>
    <text evidence="6">May associate with membranes.</text>
</comment>
<comment type="caution">
    <text evidence="12">The sequence shown here is derived from an EMBL/GenBank/DDBJ whole genome shotgun (WGS) entry which is preliminary data.</text>
</comment>
<dbReference type="PRINTS" id="PR00326">
    <property type="entry name" value="GTP1OBG"/>
</dbReference>
<feature type="compositionally biased region" description="Basic and acidic residues" evidence="10">
    <location>
        <begin position="40"/>
        <end position="58"/>
    </location>
</feature>
<dbReference type="GO" id="GO:0005525">
    <property type="term" value="F:GTP binding"/>
    <property type="evidence" value="ECO:0007669"/>
    <property type="project" value="UniProtKB-UniRule"/>
</dbReference>
<proteinExistence type="inferred from homology"/>
<evidence type="ECO:0000256" key="5">
    <source>
        <dbReference type="ARBA" id="ARBA00023134"/>
    </source>
</evidence>
<feature type="binding site" evidence="7">
    <location>
        <begin position="354"/>
        <end position="357"/>
    </location>
    <ligand>
        <name>GTP</name>
        <dbReference type="ChEBI" id="CHEBI:37565"/>
    </ligand>
</feature>
<comment type="similarity">
    <text evidence="6">Belongs to the TRAFAC class OBG-HflX-like GTPase superfamily. HflX GTPase family.</text>
</comment>
<keyword evidence="13" id="KW-1185">Reference proteome</keyword>
<feature type="coiled-coil region" evidence="9">
    <location>
        <begin position="198"/>
        <end position="225"/>
    </location>
</feature>
<keyword evidence="1 6" id="KW-0963">Cytoplasm</keyword>
<feature type="region of interest" description="Disordered" evidence="10">
    <location>
        <begin position="1"/>
        <end position="58"/>
    </location>
</feature>
<feature type="domain" description="Hflx-type G" evidence="11">
    <location>
        <begin position="232"/>
        <end position="404"/>
    </location>
</feature>
<dbReference type="Gene3D" id="3.40.50.300">
    <property type="entry name" value="P-loop containing nucleotide triphosphate hydrolases"/>
    <property type="match status" value="1"/>
</dbReference>
<dbReference type="Gene3D" id="3.40.50.11060">
    <property type="entry name" value="GTPase HflX, N-terminal domain"/>
    <property type="match status" value="1"/>
</dbReference>
<accession>A0A838XTW3</accession>
<dbReference type="HAMAP" id="MF_00900">
    <property type="entry name" value="GTPase_HflX"/>
    <property type="match status" value="1"/>
</dbReference>
<gene>
    <name evidence="6 12" type="primary">hflX</name>
    <name evidence="12" type="ORF">H1W37_16065</name>
</gene>
<dbReference type="PROSITE" id="PS51705">
    <property type="entry name" value="G_HFLX"/>
    <property type="match status" value="1"/>
</dbReference>
<reference evidence="12 13" key="2">
    <citation type="submission" date="2020-08" db="EMBL/GenBank/DDBJ databases">
        <title>Stappia taiwanensis sp. nov., isolated from a coastal thermal spring.</title>
        <authorList>
            <person name="Kampfer P."/>
        </authorList>
    </citation>
    <scope>NUCLEOTIDE SEQUENCE [LARGE SCALE GENOMIC DNA]</scope>
    <source>
        <strain evidence="12 13">DSM 23284</strain>
    </source>
</reference>
<evidence type="ECO:0000256" key="9">
    <source>
        <dbReference type="SAM" id="Coils"/>
    </source>
</evidence>
<feature type="binding site" evidence="7">
    <location>
        <begin position="285"/>
        <end position="288"/>
    </location>
    <ligand>
        <name>GTP</name>
        <dbReference type="ChEBI" id="CHEBI:37565"/>
    </ligand>
</feature>
<dbReference type="InterPro" id="IPR032305">
    <property type="entry name" value="GTP-bd_M"/>
</dbReference>
<dbReference type="InterPro" id="IPR016496">
    <property type="entry name" value="GTPase_HflX"/>
</dbReference>
<comment type="subunit">
    <text evidence="6">Monomer. Associates with the 50S ribosomal subunit.</text>
</comment>
<dbReference type="SUPFAM" id="SSF52540">
    <property type="entry name" value="P-loop containing nucleoside triphosphate hydrolases"/>
    <property type="match status" value="1"/>
</dbReference>
<dbReference type="Gene3D" id="6.10.250.2860">
    <property type="match status" value="1"/>
</dbReference>
<dbReference type="FunFam" id="3.40.50.11060:FF:000001">
    <property type="entry name" value="GTPase HflX"/>
    <property type="match status" value="1"/>
</dbReference>
<feature type="binding site" evidence="7">
    <location>
        <begin position="382"/>
        <end position="384"/>
    </location>
    <ligand>
        <name>GTP</name>
        <dbReference type="ChEBI" id="CHEBI:37565"/>
    </ligand>
</feature>
<feature type="compositionally biased region" description="Polar residues" evidence="10">
    <location>
        <begin position="1"/>
        <end position="10"/>
    </location>
</feature>
<evidence type="ECO:0000313" key="13">
    <source>
        <dbReference type="Proteomes" id="UP000559404"/>
    </source>
</evidence>
<dbReference type="RefSeq" id="WP_181761368.1">
    <property type="nucleotide sequence ID" value="NZ_BMCR01000001.1"/>
</dbReference>
<sequence>MKKQSRQTSGTPGGGGPDHASDGPRSSTGARAVVIVPVLDPRRRPDTGPEAPRRSPEARLEEAVGLAAAIELDVISSAIVSVSAPRPATLLGSGKVEDLGAIVRAEEVELVIVDHPLTPIQQRNLEKALECKVLDRTGLILEIFGARASTAEGTLQVELAHLKWQKSRLVRSWTHLERQRGGLGFIGGPGETQIEADRRLIQERITRLEKDLKQVSRTRELHRSKRRKVPQPVIALVGYTNAGKSTLFNRLTQSEVFAKDLLFATLDPTLRRIALPHGGEVILSDTVGFISDLPTHLVAAFRATLEEVTEADLILHVRDISHEDSEAQAADVADTLALLGLEGDQDATIIEVWNKIDLLAEDRKRAILAENARRPNGAIGLSAQTGEGVDALLARIEAELSSRSITYELRLPVDDGETLAWLYRNTEVMARQDSEDGVRISARVSERHRGGFLARCRGYLATPDPLPSADDDPSNEAPPKKSTGYDPASGSGTD</sequence>
<evidence type="ECO:0000256" key="10">
    <source>
        <dbReference type="SAM" id="MobiDB-lite"/>
    </source>
</evidence>
<evidence type="ECO:0000256" key="2">
    <source>
        <dbReference type="ARBA" id="ARBA00022723"/>
    </source>
</evidence>
<keyword evidence="4 8" id="KW-0460">Magnesium</keyword>
<name>A0A838XTW3_9HYPH</name>
<keyword evidence="2 8" id="KW-0479">Metal-binding</keyword>